<sequence>MLISRRRVAGFTLVELLVVVAIIGILVALLLPAIQAAREAARRNQCQNNLKQIGLACLNYESARNGLPPASSNSPATRLNGLGWQVYILPFLEETSVAADIRSNYAEDAETLELANSIALAQYSCPSDPEIENVRGRKYDYMRVMSYAGVLGSYFSRSGVTECLKSRGDRCVGDEDNVSGDFGPVNLDGLLVVDMLTPLRRVTDGLSKTAMIGERWYQLRTWTFGSYYSTNDNPSAPGAPRGPQMKTAVSSAKNFDRRIPPNADLDKVGYYRLHLEEDRPALPAGAEKSIRYNNLPFGSFHPGNVHFVFGDGSVRGVADDVDMDVYLAMGSRDGGEVVSEQ</sequence>
<proteinExistence type="predicted"/>
<reference evidence="3 4" key="1">
    <citation type="submission" date="2019-02" db="EMBL/GenBank/DDBJ databases">
        <title>Deep-cultivation of Planctomycetes and their phenomic and genomic characterization uncovers novel biology.</title>
        <authorList>
            <person name="Wiegand S."/>
            <person name="Jogler M."/>
            <person name="Boedeker C."/>
            <person name="Pinto D."/>
            <person name="Vollmers J."/>
            <person name="Rivas-Marin E."/>
            <person name="Kohn T."/>
            <person name="Peeters S.H."/>
            <person name="Heuer A."/>
            <person name="Rast P."/>
            <person name="Oberbeckmann S."/>
            <person name="Bunk B."/>
            <person name="Jeske O."/>
            <person name="Meyerdierks A."/>
            <person name="Storesund J.E."/>
            <person name="Kallscheuer N."/>
            <person name="Luecker S."/>
            <person name="Lage O.M."/>
            <person name="Pohl T."/>
            <person name="Merkel B.J."/>
            <person name="Hornburger P."/>
            <person name="Mueller R.-W."/>
            <person name="Bruemmer F."/>
            <person name="Labrenz M."/>
            <person name="Spormann A.M."/>
            <person name="Op Den Camp H."/>
            <person name="Overmann J."/>
            <person name="Amann R."/>
            <person name="Jetten M.S.M."/>
            <person name="Mascher T."/>
            <person name="Medema M.H."/>
            <person name="Devos D.P."/>
            <person name="Kaster A.-K."/>
            <person name="Ovreas L."/>
            <person name="Rohde M."/>
            <person name="Galperin M.Y."/>
            <person name="Jogler C."/>
        </authorList>
    </citation>
    <scope>NUCLEOTIDE SEQUENCE [LARGE SCALE GENOMIC DNA]</scope>
    <source>
        <strain evidence="3 4">Pla108</strain>
    </source>
</reference>
<dbReference type="Pfam" id="PF07596">
    <property type="entry name" value="SBP_bac_10"/>
    <property type="match status" value="1"/>
</dbReference>
<accession>A0A5C6AC81</accession>
<dbReference type="Proteomes" id="UP000317421">
    <property type="component" value="Unassembled WGS sequence"/>
</dbReference>
<organism evidence="3 4">
    <name type="scientific">Botrimarina colliarenosi</name>
    <dbReference type="NCBI Taxonomy" id="2528001"/>
    <lineage>
        <taxon>Bacteria</taxon>
        <taxon>Pseudomonadati</taxon>
        <taxon>Planctomycetota</taxon>
        <taxon>Planctomycetia</taxon>
        <taxon>Pirellulales</taxon>
        <taxon>Lacipirellulaceae</taxon>
        <taxon>Botrimarina</taxon>
    </lineage>
</organism>
<dbReference type="InterPro" id="IPR011453">
    <property type="entry name" value="DUF1559"/>
</dbReference>
<evidence type="ECO:0000259" key="2">
    <source>
        <dbReference type="Pfam" id="PF07596"/>
    </source>
</evidence>
<feature type="domain" description="DUF1559" evidence="2">
    <location>
        <begin position="35"/>
        <end position="323"/>
    </location>
</feature>
<dbReference type="NCBIfam" id="TIGR04294">
    <property type="entry name" value="pre_pil_HX9DG"/>
    <property type="match status" value="1"/>
</dbReference>
<name>A0A5C6AC81_9BACT</name>
<dbReference type="PANTHER" id="PTHR30093:SF2">
    <property type="entry name" value="TYPE II SECRETION SYSTEM PROTEIN H"/>
    <property type="match status" value="1"/>
</dbReference>
<dbReference type="RefSeq" id="WP_197526544.1">
    <property type="nucleotide sequence ID" value="NZ_SJPR01000003.1"/>
</dbReference>
<evidence type="ECO:0000313" key="4">
    <source>
        <dbReference type="Proteomes" id="UP000317421"/>
    </source>
</evidence>
<gene>
    <name evidence="3" type="primary">xcpT_8</name>
    <name evidence="3" type="ORF">Pla108_28030</name>
</gene>
<dbReference type="EMBL" id="SJPR01000003">
    <property type="protein sequence ID" value="TWT97026.1"/>
    <property type="molecule type" value="Genomic_DNA"/>
</dbReference>
<dbReference type="AlphaFoldDB" id="A0A5C6AC81"/>
<dbReference type="InterPro" id="IPR012902">
    <property type="entry name" value="N_methyl_site"/>
</dbReference>
<feature type="region of interest" description="Disordered" evidence="1">
    <location>
        <begin position="233"/>
        <end position="257"/>
    </location>
</feature>
<dbReference type="PROSITE" id="PS00409">
    <property type="entry name" value="PROKAR_NTER_METHYL"/>
    <property type="match status" value="1"/>
</dbReference>
<dbReference type="SUPFAM" id="SSF54523">
    <property type="entry name" value="Pili subunits"/>
    <property type="match status" value="1"/>
</dbReference>
<protein>
    <submittedName>
        <fullName evidence="3">Type II secretion system protein G</fullName>
    </submittedName>
</protein>
<evidence type="ECO:0000256" key="1">
    <source>
        <dbReference type="SAM" id="MobiDB-lite"/>
    </source>
</evidence>
<dbReference type="InterPro" id="IPR045584">
    <property type="entry name" value="Pilin-like"/>
</dbReference>
<dbReference type="NCBIfam" id="TIGR02532">
    <property type="entry name" value="IV_pilin_GFxxxE"/>
    <property type="match status" value="1"/>
</dbReference>
<comment type="caution">
    <text evidence="3">The sequence shown here is derived from an EMBL/GenBank/DDBJ whole genome shotgun (WGS) entry which is preliminary data.</text>
</comment>
<evidence type="ECO:0000313" key="3">
    <source>
        <dbReference type="EMBL" id="TWT97026.1"/>
    </source>
</evidence>
<keyword evidence="4" id="KW-1185">Reference proteome</keyword>
<dbReference type="PANTHER" id="PTHR30093">
    <property type="entry name" value="GENERAL SECRETION PATHWAY PROTEIN G"/>
    <property type="match status" value="1"/>
</dbReference>
<dbReference type="Gene3D" id="3.30.700.10">
    <property type="entry name" value="Glycoprotein, Type 4 Pilin"/>
    <property type="match status" value="1"/>
</dbReference>
<dbReference type="InterPro" id="IPR027558">
    <property type="entry name" value="Pre_pil_HX9DG_C"/>
</dbReference>
<dbReference type="Pfam" id="PF07963">
    <property type="entry name" value="N_methyl"/>
    <property type="match status" value="1"/>
</dbReference>